<keyword evidence="1 4" id="KW-0728">SH3 domain</keyword>
<dbReference type="Pfam" id="PF00617">
    <property type="entry name" value="RasGEF"/>
    <property type="match status" value="1"/>
</dbReference>
<evidence type="ECO:0000259" key="6">
    <source>
        <dbReference type="PROSITE" id="PS50002"/>
    </source>
</evidence>
<evidence type="ECO:0000313" key="11">
    <source>
        <dbReference type="Proteomes" id="UP000076871"/>
    </source>
</evidence>
<accession>A0A165HNW7</accession>
<evidence type="ECO:0000256" key="4">
    <source>
        <dbReference type="PROSITE-ProRule" id="PRU00192"/>
    </source>
</evidence>
<dbReference type="CDD" id="cd00155">
    <property type="entry name" value="RasGEF"/>
    <property type="match status" value="1"/>
</dbReference>
<proteinExistence type="predicted"/>
<dbReference type="SUPFAM" id="SSF48366">
    <property type="entry name" value="Ras GEF"/>
    <property type="match status" value="1"/>
</dbReference>
<dbReference type="PANTHER" id="PTHR23113">
    <property type="entry name" value="GUANINE NUCLEOTIDE EXCHANGE FACTOR"/>
    <property type="match status" value="1"/>
</dbReference>
<dbReference type="Gene3D" id="2.20.70.10">
    <property type="match status" value="1"/>
</dbReference>
<dbReference type="CDD" id="cd00201">
    <property type="entry name" value="WW"/>
    <property type="match status" value="1"/>
</dbReference>
<feature type="compositionally biased region" description="Polar residues" evidence="5">
    <location>
        <begin position="314"/>
        <end position="324"/>
    </location>
</feature>
<dbReference type="PRINTS" id="PR00452">
    <property type="entry name" value="SH3DOMAIN"/>
</dbReference>
<feature type="domain" description="SH3" evidence="6">
    <location>
        <begin position="31"/>
        <end position="90"/>
    </location>
</feature>
<evidence type="ECO:0000256" key="3">
    <source>
        <dbReference type="PROSITE-ProRule" id="PRU00168"/>
    </source>
</evidence>
<dbReference type="PANTHER" id="PTHR23113:SF368">
    <property type="entry name" value="CELL DIVISION CONTROL PROTEIN 25"/>
    <property type="match status" value="1"/>
</dbReference>
<dbReference type="InterPro" id="IPR001895">
    <property type="entry name" value="RASGEF_cat_dom"/>
</dbReference>
<dbReference type="SUPFAM" id="SSF50044">
    <property type="entry name" value="SH3-domain"/>
    <property type="match status" value="1"/>
</dbReference>
<feature type="region of interest" description="Disordered" evidence="5">
    <location>
        <begin position="125"/>
        <end position="166"/>
    </location>
</feature>
<dbReference type="Pfam" id="PF00018">
    <property type="entry name" value="SH3_1"/>
    <property type="match status" value="1"/>
</dbReference>
<dbReference type="InterPro" id="IPR008937">
    <property type="entry name" value="Ras-like_GEF"/>
</dbReference>
<dbReference type="PROSITE" id="PS50009">
    <property type="entry name" value="RASGEF_CAT"/>
    <property type="match status" value="1"/>
</dbReference>
<evidence type="ECO:0000259" key="9">
    <source>
        <dbReference type="PROSITE" id="PS50212"/>
    </source>
</evidence>
<dbReference type="OrthoDB" id="546434at2759"/>
<dbReference type="EMBL" id="KV427606">
    <property type="protein sequence ID" value="KZT11988.1"/>
    <property type="molecule type" value="Genomic_DNA"/>
</dbReference>
<dbReference type="GO" id="GO:0005886">
    <property type="term" value="C:plasma membrane"/>
    <property type="evidence" value="ECO:0007669"/>
    <property type="project" value="TreeGrafter"/>
</dbReference>
<feature type="domain" description="N-terminal Ras-GEF" evidence="9">
    <location>
        <begin position="913"/>
        <end position="1046"/>
    </location>
</feature>
<organism evidence="10 11">
    <name type="scientific">Laetiporus sulphureus 93-53</name>
    <dbReference type="NCBI Taxonomy" id="1314785"/>
    <lineage>
        <taxon>Eukaryota</taxon>
        <taxon>Fungi</taxon>
        <taxon>Dikarya</taxon>
        <taxon>Basidiomycota</taxon>
        <taxon>Agaricomycotina</taxon>
        <taxon>Agaricomycetes</taxon>
        <taxon>Polyporales</taxon>
        <taxon>Laetiporus</taxon>
    </lineage>
</organism>
<keyword evidence="2 3" id="KW-0344">Guanine-nucleotide releasing factor</keyword>
<dbReference type="GeneID" id="63822460"/>
<dbReference type="SMART" id="SM00456">
    <property type="entry name" value="WW"/>
    <property type="match status" value="2"/>
</dbReference>
<dbReference type="Gene3D" id="1.10.840.10">
    <property type="entry name" value="Ras guanine-nucleotide exchange factors catalytic domain"/>
    <property type="match status" value="1"/>
</dbReference>
<evidence type="ECO:0000313" key="10">
    <source>
        <dbReference type="EMBL" id="KZT11988.1"/>
    </source>
</evidence>
<evidence type="ECO:0000259" key="7">
    <source>
        <dbReference type="PROSITE" id="PS50009"/>
    </source>
</evidence>
<dbReference type="SMART" id="SM00229">
    <property type="entry name" value="RasGEFN"/>
    <property type="match status" value="1"/>
</dbReference>
<evidence type="ECO:0000259" key="8">
    <source>
        <dbReference type="PROSITE" id="PS50020"/>
    </source>
</evidence>
<dbReference type="GO" id="GO:0005085">
    <property type="term" value="F:guanyl-nucleotide exchange factor activity"/>
    <property type="evidence" value="ECO:0007669"/>
    <property type="project" value="UniProtKB-KW"/>
</dbReference>
<dbReference type="CDD" id="cd06224">
    <property type="entry name" value="REM"/>
    <property type="match status" value="1"/>
</dbReference>
<dbReference type="PROSITE" id="PS50212">
    <property type="entry name" value="RASGEF_NTER"/>
    <property type="match status" value="1"/>
</dbReference>
<dbReference type="Proteomes" id="UP000076871">
    <property type="component" value="Unassembled WGS sequence"/>
</dbReference>
<protein>
    <submittedName>
        <fullName evidence="10">Ras GEF</fullName>
    </submittedName>
</protein>
<name>A0A165HNW7_9APHY</name>
<dbReference type="InterPro" id="IPR057827">
    <property type="entry name" value="WW_fungi"/>
</dbReference>
<gene>
    <name evidence="10" type="ORF">LAESUDRAFT_670205</name>
</gene>
<evidence type="ECO:0000256" key="2">
    <source>
        <dbReference type="ARBA" id="ARBA00022658"/>
    </source>
</evidence>
<dbReference type="PROSITE" id="PS50020">
    <property type="entry name" value="WW_DOMAIN_2"/>
    <property type="match status" value="1"/>
</dbReference>
<dbReference type="STRING" id="1314785.A0A165HNW7"/>
<feature type="region of interest" description="Disordered" evidence="5">
    <location>
        <begin position="790"/>
        <end position="869"/>
    </location>
</feature>
<dbReference type="InterPro" id="IPR001452">
    <property type="entry name" value="SH3_domain"/>
</dbReference>
<evidence type="ECO:0000256" key="5">
    <source>
        <dbReference type="SAM" id="MobiDB-lite"/>
    </source>
</evidence>
<dbReference type="InterPro" id="IPR036964">
    <property type="entry name" value="RASGEF_cat_dom_sf"/>
</dbReference>
<dbReference type="RefSeq" id="XP_040769636.1">
    <property type="nucleotide sequence ID" value="XM_040905430.1"/>
</dbReference>
<dbReference type="SMART" id="SM00147">
    <property type="entry name" value="RasGEF"/>
    <property type="match status" value="1"/>
</dbReference>
<dbReference type="Pfam" id="PF00618">
    <property type="entry name" value="RasGEF_N"/>
    <property type="match status" value="1"/>
</dbReference>
<dbReference type="InterPro" id="IPR000651">
    <property type="entry name" value="Ras-like_Gua-exchang_fac_N"/>
</dbReference>
<dbReference type="InterPro" id="IPR036028">
    <property type="entry name" value="SH3-like_dom_sf"/>
</dbReference>
<dbReference type="GO" id="GO:0007265">
    <property type="term" value="P:Ras protein signal transduction"/>
    <property type="evidence" value="ECO:0007669"/>
    <property type="project" value="TreeGrafter"/>
</dbReference>
<keyword evidence="11" id="KW-1185">Reference proteome</keyword>
<dbReference type="CDD" id="cd11883">
    <property type="entry name" value="SH3_Sdc25"/>
    <property type="match status" value="1"/>
</dbReference>
<feature type="compositionally biased region" description="Polar residues" evidence="5">
    <location>
        <begin position="338"/>
        <end position="347"/>
    </location>
</feature>
<feature type="region of interest" description="Disordered" evidence="5">
    <location>
        <begin position="221"/>
        <end position="242"/>
    </location>
</feature>
<feature type="compositionally biased region" description="Polar residues" evidence="5">
    <location>
        <begin position="791"/>
        <end position="801"/>
    </location>
</feature>
<dbReference type="Pfam" id="PF23518">
    <property type="entry name" value="WW_2"/>
    <property type="match status" value="1"/>
</dbReference>
<evidence type="ECO:0000256" key="1">
    <source>
        <dbReference type="ARBA" id="ARBA00022443"/>
    </source>
</evidence>
<dbReference type="InParanoid" id="A0A165HNW7"/>
<dbReference type="InterPro" id="IPR023578">
    <property type="entry name" value="Ras_GEF_dom_sf"/>
</dbReference>
<dbReference type="Gene3D" id="2.30.30.40">
    <property type="entry name" value="SH3 Domains"/>
    <property type="match status" value="1"/>
</dbReference>
<feature type="domain" description="Ras-GEF" evidence="7">
    <location>
        <begin position="1077"/>
        <end position="1313"/>
    </location>
</feature>
<dbReference type="FunCoup" id="A0A165HNW7">
    <property type="interactions" value="60"/>
</dbReference>
<feature type="compositionally biased region" description="Polar residues" evidence="5">
    <location>
        <begin position="829"/>
        <end position="838"/>
    </location>
</feature>
<dbReference type="FunFam" id="2.30.30.40:FF:000072">
    <property type="entry name" value="Unconventional Myosin IB"/>
    <property type="match status" value="1"/>
</dbReference>
<feature type="region of interest" description="Disordered" evidence="5">
    <location>
        <begin position="268"/>
        <end position="351"/>
    </location>
</feature>
<dbReference type="InterPro" id="IPR001202">
    <property type="entry name" value="WW_dom"/>
</dbReference>
<dbReference type="Gene3D" id="1.20.870.10">
    <property type="entry name" value="Son of sevenless (SoS) protein Chain: S domain 1"/>
    <property type="match status" value="1"/>
</dbReference>
<feature type="domain" description="WW" evidence="8">
    <location>
        <begin position="240"/>
        <end position="274"/>
    </location>
</feature>
<dbReference type="SMART" id="SM00326">
    <property type="entry name" value="SH3"/>
    <property type="match status" value="1"/>
</dbReference>
<sequence>MATAMYGAQQAIATPTSFVSDDASANDEQYISTFFCRALYDYQTSDASSLSFRKGDIIEVLTQLESGWWDGLLGNERGWFPSNYVSVITDQEVEAALGPPELSASQPPLLSDDAIVDVAQGMSGALSQSDGDRGWLNGDMDLPSHAPHSEDYTDGSNGHLPQHNDFWVPQVSQDGRIFYVNTQTGQQSRDLPQETDIESDADFAGLTSRVGPVTGLGLTTASGMEHEHGTTAGFGIQRTSRTPEPWARRLADDGLSYYYVNKLNGQVSWTPPEPPAAPGQTSSRNGSLHGRDAPQPANGVSSEPSVPTRRERSNSNADRYSINSEDSDIFPTRRDRSASSGAAQNPANGAVHLPNAARNADLTPPEQLAKALQQALSPPSPESPVDLSTHVREAIAAITQQIQLAVTPRNPDQLNELDQRVQDVVSTVRNLLYVTATPSGHIPSHLYPREARDTRPSTAGQSMQSHLKAAQRKVAGTLSKLVLSALAMQYDPTLSASDKPNRMESDVAELERAVVAFVTEVHYFQEQNALPQGQKYGLKRLYGTFSTANIGLGLPGAGAAGSWQGFGYVPRNETAQSTLQPFVPDHISELKIATRALGEKLSVVTRLLKRDDADTARVKDESQNVVAHLTSILDFIGNIDIAQHTDLDGVRLEAGQSRVHAQYMQVVDKARLIVRTLEAAVQSLYDDGISLLITIQNFEYAQTNIQDRTALRDRIDALVAAIIANVNLTMQSLEALLAVGFDQADIDNRDYLSSIEWRKSRPVVAEDSQEVVDIELAFNSSGAMKMVNPMDRTQSSSTLCQDSAHAAGPSGGPIGRSRSGSTVDPVTPSWPTEPSESGTLVMPSTEDLVGSGPLGDLDEDDSAVSSKAAPRAEKLKKLLGDDAPQYTLSKLDEKSKPWYLRPNYDQSEIIMEPDGTVRAGTTSALVDRLTAHEHGDPTFNQNFLLTFKSFMTVDELFELLTRRFWIQAPPSLSPAELEDWTKLKQNIIRMRVLNIFKTMVTDDGILEKDDMYILSRMKEFVFNDEVITYAAAKQLLILIERAQKGGNGPIKITTVPEAPPPPLIPRGNKKPKLLDIDPIEIARQLTLMEAAMYKKIRPMECLLRSREQKSGRSGDNFSSIIQLSNRIANWVMDSVLEREDSRKRAAIVKHFILVADRCRSLQNYSTMTAIVSGLATPPIRRLKRTWEQVNARIMSQLRMCESTIDSTKNFSNYRSTLARISPPCVPFIGVYLTTLTFINDGAEDRIDGNMINFRKRQKAAEVIQDIKRWQSKPYNYQTVGSVLSYLEESFVKYADGFDYADQFWNLSLEREPREREDEKMARLLQESGFL</sequence>
<reference evidence="10 11" key="1">
    <citation type="journal article" date="2016" name="Mol. Biol. Evol.">
        <title>Comparative Genomics of Early-Diverging Mushroom-Forming Fungi Provides Insights into the Origins of Lignocellulose Decay Capabilities.</title>
        <authorList>
            <person name="Nagy L.G."/>
            <person name="Riley R."/>
            <person name="Tritt A."/>
            <person name="Adam C."/>
            <person name="Daum C."/>
            <person name="Floudas D."/>
            <person name="Sun H."/>
            <person name="Yadav J.S."/>
            <person name="Pangilinan J."/>
            <person name="Larsson K.H."/>
            <person name="Matsuura K."/>
            <person name="Barry K."/>
            <person name="Labutti K."/>
            <person name="Kuo R."/>
            <person name="Ohm R.A."/>
            <person name="Bhattacharya S.S."/>
            <person name="Shirouzu T."/>
            <person name="Yoshinaga Y."/>
            <person name="Martin F.M."/>
            <person name="Grigoriev I.V."/>
            <person name="Hibbett D.S."/>
        </authorList>
    </citation>
    <scope>NUCLEOTIDE SEQUENCE [LARGE SCALE GENOMIC DNA]</scope>
    <source>
        <strain evidence="10 11">93-53</strain>
    </source>
</reference>
<dbReference type="PROSITE" id="PS50002">
    <property type="entry name" value="SH3"/>
    <property type="match status" value="1"/>
</dbReference>